<comment type="caution">
    <text evidence="2">The sequence shown here is derived from an EMBL/GenBank/DDBJ whole genome shotgun (WGS) entry which is preliminary data.</text>
</comment>
<dbReference type="Proteomes" id="UP001623348">
    <property type="component" value="Unassembled WGS sequence"/>
</dbReference>
<gene>
    <name evidence="2" type="ORF">GRJ2_000636600</name>
</gene>
<organism evidence="2 3">
    <name type="scientific">Grus japonensis</name>
    <name type="common">Japanese crane</name>
    <name type="synonym">Red-crowned crane</name>
    <dbReference type="NCBI Taxonomy" id="30415"/>
    <lineage>
        <taxon>Eukaryota</taxon>
        <taxon>Metazoa</taxon>
        <taxon>Chordata</taxon>
        <taxon>Craniata</taxon>
        <taxon>Vertebrata</taxon>
        <taxon>Euteleostomi</taxon>
        <taxon>Archelosauria</taxon>
        <taxon>Archosauria</taxon>
        <taxon>Dinosauria</taxon>
        <taxon>Saurischia</taxon>
        <taxon>Theropoda</taxon>
        <taxon>Coelurosauria</taxon>
        <taxon>Aves</taxon>
        <taxon>Neognathae</taxon>
        <taxon>Neoaves</taxon>
        <taxon>Gruiformes</taxon>
        <taxon>Gruidae</taxon>
        <taxon>Grus</taxon>
    </lineage>
</organism>
<dbReference type="AlphaFoldDB" id="A0ABC9W837"/>
<evidence type="ECO:0000313" key="2">
    <source>
        <dbReference type="EMBL" id="GAB0181713.1"/>
    </source>
</evidence>
<keyword evidence="3" id="KW-1185">Reference proteome</keyword>
<proteinExistence type="predicted"/>
<feature type="region of interest" description="Disordered" evidence="1">
    <location>
        <begin position="1"/>
        <end position="40"/>
    </location>
</feature>
<reference evidence="2 3" key="1">
    <citation type="submission" date="2024-06" db="EMBL/GenBank/DDBJ databases">
        <title>The draft genome of Grus japonensis, version 3.</title>
        <authorList>
            <person name="Nabeshima K."/>
            <person name="Suzuki S."/>
            <person name="Onuma M."/>
        </authorList>
    </citation>
    <scope>NUCLEOTIDE SEQUENCE [LARGE SCALE GENOMIC DNA]</scope>
    <source>
        <strain evidence="2 3">451A</strain>
    </source>
</reference>
<accession>A0ABC9W837</accession>
<sequence length="181" mass="20376">MSTCSPESHPYPGLHQKKRDQQVKGGDPAPLLCSGETPPGVLHPGLGAPVQERHGAVGASPEEATKLIGGLEHLSCEDRLRELGLFSLEKRRLQGDLRAAFQYLKEAYRKAGEGLFIREHSDRTRGNGFKLKEGQFRLDVRKKFFPVRVVRHWNRLRREAVDAPSLEVFKTRLDEALSKMV</sequence>
<protein>
    <submittedName>
        <fullName evidence="2">Uncharacterized protein</fullName>
    </submittedName>
</protein>
<name>A0ABC9W837_GRUJA</name>
<dbReference type="EMBL" id="BAAFJT010000002">
    <property type="protein sequence ID" value="GAB0181713.1"/>
    <property type="molecule type" value="Genomic_DNA"/>
</dbReference>
<evidence type="ECO:0000256" key="1">
    <source>
        <dbReference type="SAM" id="MobiDB-lite"/>
    </source>
</evidence>
<evidence type="ECO:0000313" key="3">
    <source>
        <dbReference type="Proteomes" id="UP001623348"/>
    </source>
</evidence>